<feature type="compositionally biased region" description="Basic residues" evidence="1">
    <location>
        <begin position="961"/>
        <end position="971"/>
    </location>
</feature>
<proteinExistence type="predicted"/>
<dbReference type="Proteomes" id="UP001497497">
    <property type="component" value="Unassembled WGS sequence"/>
</dbReference>
<accession>A0AAV2IFF5</accession>
<dbReference type="EMBL" id="CAXITT010000663">
    <property type="protein sequence ID" value="CAL1544974.1"/>
    <property type="molecule type" value="Genomic_DNA"/>
</dbReference>
<feature type="compositionally biased region" description="Polar residues" evidence="1">
    <location>
        <begin position="1447"/>
        <end position="1457"/>
    </location>
</feature>
<reference evidence="2 3" key="1">
    <citation type="submission" date="2024-04" db="EMBL/GenBank/DDBJ databases">
        <authorList>
            <consortium name="Genoscope - CEA"/>
            <person name="William W."/>
        </authorList>
    </citation>
    <scope>NUCLEOTIDE SEQUENCE [LARGE SCALE GENOMIC DNA]</scope>
</reference>
<feature type="region of interest" description="Disordered" evidence="1">
    <location>
        <begin position="1419"/>
        <end position="1487"/>
    </location>
</feature>
<feature type="compositionally biased region" description="Basic residues" evidence="1">
    <location>
        <begin position="656"/>
        <end position="666"/>
    </location>
</feature>
<organism evidence="2 3">
    <name type="scientific">Lymnaea stagnalis</name>
    <name type="common">Great pond snail</name>
    <name type="synonym">Helix stagnalis</name>
    <dbReference type="NCBI Taxonomy" id="6523"/>
    <lineage>
        <taxon>Eukaryota</taxon>
        <taxon>Metazoa</taxon>
        <taxon>Spiralia</taxon>
        <taxon>Lophotrochozoa</taxon>
        <taxon>Mollusca</taxon>
        <taxon>Gastropoda</taxon>
        <taxon>Heterobranchia</taxon>
        <taxon>Euthyneura</taxon>
        <taxon>Panpulmonata</taxon>
        <taxon>Hygrophila</taxon>
        <taxon>Lymnaeoidea</taxon>
        <taxon>Lymnaeidae</taxon>
        <taxon>Lymnaea</taxon>
    </lineage>
</organism>
<evidence type="ECO:0000256" key="1">
    <source>
        <dbReference type="SAM" id="MobiDB-lite"/>
    </source>
</evidence>
<gene>
    <name evidence="2" type="ORF">GSLYS_00018457001</name>
</gene>
<feature type="compositionally biased region" description="Basic residues" evidence="1">
    <location>
        <begin position="708"/>
        <end position="718"/>
    </location>
</feature>
<feature type="compositionally biased region" description="Basic residues" evidence="1">
    <location>
        <begin position="756"/>
        <end position="772"/>
    </location>
</feature>
<comment type="caution">
    <text evidence="2">The sequence shown here is derived from an EMBL/GenBank/DDBJ whole genome shotgun (WGS) entry which is preliminary data.</text>
</comment>
<feature type="compositionally biased region" description="Basic and acidic residues" evidence="1">
    <location>
        <begin position="866"/>
        <end position="878"/>
    </location>
</feature>
<name>A0AAV2IFF5_LYMST</name>
<feature type="compositionally biased region" description="Low complexity" evidence="1">
    <location>
        <begin position="1066"/>
        <end position="1075"/>
    </location>
</feature>
<feature type="region of interest" description="Disordered" evidence="1">
    <location>
        <begin position="223"/>
        <end position="249"/>
    </location>
</feature>
<sequence length="1569" mass="175881">METPLQSKNPNKRRKLIKILKKKNVALQMQTSVSQVYHKKLKTAINVSLNSTRNFRTLQANNRSLASSLEKQRQNNRLLNDAYQNLLKANHVLRTKLLEMERFGYLSTSSLEKEVERRVELKMQNIKEKLNGLSTCSQAFVDIVLDLTKICSSKNTMDTSLLNSSLTSLPVLPAPSLSLDDTDIDSCEDTFKELAVYPDGFKKKSSLHEMSLIMEQSLLQPSDKSVPESSLHSLTENSSTCPRKPYSKLPQRIPKQVNNNMGNMNDDAVVSNVKSLAADISSRRATFTVAPVSPEETLLETLAPPFLLSDDSVTESIQNELQGFENLHAVSSKSPPQTEQDVQLDPQNEKFTTPSQLEKTLSTKQSDKPQNVKVKKPKSKSVKDLVKKKEKNMKVTAGFIKKDAPLIANEFALNIAYLELTKKMETLKHNPQNNCPRGPQTNGLQTEDKTILMVEDMELTMPLGKDFPNSTFSESTNMISIPANNEGSRQENEVLSEAVDGALKFPDAVTLRISKPGQFVFAASRKESDGTRKAVPVVTKSRSRSKKLTAEIMEKMQQDEPQSIFDFHEKTPTSLNYSKKILINNTATDESTPPPPLPQSQRSEKVLNSVGHEEIDIEPNKSVSSNQPPSLLGNGAEYQLPLKDSPDKPSSFNRSTRSRSRGRKLNPKSDDEIEAYSDHQLPSVLDRWADHELPLLGNPAHDAASFRSRARSKSRSRKLKTDIDEDTDVSSNHQPQSVGDEGLYAQQLDSPSHSTRSSRKRTRSKSCGRKFKNKSDDNTTVNSDHQLSSLHGNGHIEDQPLYNRRKRSVSPSRTLKPNSDKEADNQKPPSVLGDGAEYELPLKGSPCNSNTTFKTRSRSKSRSRKLKQDSGEEAESKQKSQSSLGNGAEYELPLKGSPFKNNTTFKTRTRSKSHSTKLNRDSDEEAEVDSKQKSQSLLGNGAEYEIPLKGSPCNTNTTVKTRTRSKSYSRKLNRDSDEEAEVDSKQKLLGNTNEYELPLKASPSRSASTFKSYGSRSLSRKLKANSDVEIEVSSDQQSLSALSKGAVNELPLEQNPTENVMNVRGRSQCRSQSSSNAETLESDDNIRPFTPCLKGLSAQINLSESSVCQDGGIENGPNCRYTKEILSIDNETFDSLEDASPSINKNLSPEQQIKSSISKTKKVADFMKNVSTKKTDHKLIPVKNIHNWPDEVEALVAHQLAPKANSAKSFEIVHVETEMAFSEPKQEEQSKLKVEDLILPNITRTKGNRKISPNPKNSKCLDKQSVRTNKVDNFSSENSEPNRIVNVKNALKVNQSQELQNVLASLTKGEKIHKSPTTGETIRMTATNHDEKKELFVQINQKDIYTSKSYMETATVNDKKLLKAHNHVYMRKKKAKDSKHQKSLQNICDDDVQHHTKTENPYLSHDEFGRKPTQLIKNPTFAYDESDSDTKRSLSQEMDNMRKSTEEALSSKANSTKIILKKQEKTKLASNKQSENEPNSELSPPKRLHLEQEIISSSNEPDTKRRRAATKVNYAELKLNKKLRRGDPFTSHYCTTDKLDIYKHKGNKKHLPDRNVLGSLHNQSIKEDE</sequence>
<feature type="compositionally biased region" description="Polar residues" evidence="1">
    <location>
        <begin position="1468"/>
        <end position="1482"/>
    </location>
</feature>
<evidence type="ECO:0008006" key="4">
    <source>
        <dbReference type="Google" id="ProtNLM"/>
    </source>
</evidence>
<feature type="region of interest" description="Disordered" evidence="1">
    <location>
        <begin position="586"/>
        <end position="605"/>
    </location>
</feature>
<feature type="region of interest" description="Disordered" evidence="1">
    <location>
        <begin position="1064"/>
        <end position="1083"/>
    </location>
</feature>
<feature type="compositionally biased region" description="Basic residues" evidence="1">
    <location>
        <begin position="855"/>
        <end position="865"/>
    </location>
</feature>
<feature type="compositionally biased region" description="Basic residues" evidence="1">
    <location>
        <begin position="907"/>
        <end position="917"/>
    </location>
</feature>
<keyword evidence="3" id="KW-1185">Reference proteome</keyword>
<evidence type="ECO:0000313" key="3">
    <source>
        <dbReference type="Proteomes" id="UP001497497"/>
    </source>
</evidence>
<protein>
    <recommendedName>
        <fullName evidence="4">Shugoshin C-terminal domain-containing protein</fullName>
    </recommendedName>
</protein>
<evidence type="ECO:0000313" key="2">
    <source>
        <dbReference type="EMBL" id="CAL1544974.1"/>
    </source>
</evidence>
<feature type="compositionally biased region" description="Basic and acidic residues" evidence="1">
    <location>
        <begin position="1428"/>
        <end position="1446"/>
    </location>
</feature>
<feature type="compositionally biased region" description="Polar residues" evidence="1">
    <location>
        <begin position="778"/>
        <end position="791"/>
    </location>
</feature>
<feature type="compositionally biased region" description="Polar residues" evidence="1">
    <location>
        <begin position="223"/>
        <end position="241"/>
    </location>
</feature>
<feature type="region of interest" description="Disordered" evidence="1">
    <location>
        <begin position="331"/>
        <end position="382"/>
    </location>
</feature>
<feature type="region of interest" description="Disordered" evidence="1">
    <location>
        <begin position="695"/>
        <end position="995"/>
    </location>
</feature>
<feature type="compositionally biased region" description="Polar residues" evidence="1">
    <location>
        <begin position="331"/>
        <end position="364"/>
    </location>
</feature>
<feature type="region of interest" description="Disordered" evidence="1">
    <location>
        <begin position="614"/>
        <end position="678"/>
    </location>
</feature>